<dbReference type="GO" id="GO:0005634">
    <property type="term" value="C:nucleus"/>
    <property type="evidence" value="ECO:0007669"/>
    <property type="project" value="TreeGrafter"/>
</dbReference>
<keyword evidence="1" id="KW-0547">Nucleotide-binding</keyword>
<reference evidence="8" key="1">
    <citation type="journal article" date="2023" name="Mol. Phylogenet. Evol.">
        <title>Genome-scale phylogeny and comparative genomics of the fungal order Sordariales.</title>
        <authorList>
            <person name="Hensen N."/>
            <person name="Bonometti L."/>
            <person name="Westerberg I."/>
            <person name="Brannstrom I.O."/>
            <person name="Guillou S."/>
            <person name="Cros-Aarteil S."/>
            <person name="Calhoun S."/>
            <person name="Haridas S."/>
            <person name="Kuo A."/>
            <person name="Mondo S."/>
            <person name="Pangilinan J."/>
            <person name="Riley R."/>
            <person name="LaButti K."/>
            <person name="Andreopoulos B."/>
            <person name="Lipzen A."/>
            <person name="Chen C."/>
            <person name="Yan M."/>
            <person name="Daum C."/>
            <person name="Ng V."/>
            <person name="Clum A."/>
            <person name="Steindorff A."/>
            <person name="Ohm R.A."/>
            <person name="Martin F."/>
            <person name="Silar P."/>
            <person name="Natvig D.O."/>
            <person name="Lalanne C."/>
            <person name="Gautier V."/>
            <person name="Ament-Velasquez S.L."/>
            <person name="Kruys A."/>
            <person name="Hutchinson M.I."/>
            <person name="Powell A.J."/>
            <person name="Barry K."/>
            <person name="Miller A.N."/>
            <person name="Grigoriev I.V."/>
            <person name="Debuchy R."/>
            <person name="Gladieux P."/>
            <person name="Hiltunen Thoren M."/>
            <person name="Johannesson H."/>
        </authorList>
    </citation>
    <scope>NUCLEOTIDE SEQUENCE [LARGE SCALE GENOMIC DNA]</scope>
    <source>
        <strain evidence="8">CBS 284.82</strain>
    </source>
</reference>
<dbReference type="CDD" id="cd18793">
    <property type="entry name" value="SF2_C_SNF"/>
    <property type="match status" value="1"/>
</dbReference>
<dbReference type="AlphaFoldDB" id="A0AAN6PCG0"/>
<evidence type="ECO:0000256" key="4">
    <source>
        <dbReference type="SAM" id="MobiDB-lite"/>
    </source>
</evidence>
<dbReference type="GO" id="GO:0005524">
    <property type="term" value="F:ATP binding"/>
    <property type="evidence" value="ECO:0007669"/>
    <property type="project" value="UniProtKB-KW"/>
</dbReference>
<dbReference type="InterPro" id="IPR000330">
    <property type="entry name" value="SNF2_N"/>
</dbReference>
<dbReference type="Pfam" id="PF00271">
    <property type="entry name" value="Helicase_C"/>
    <property type="match status" value="1"/>
</dbReference>
<dbReference type="GO" id="GO:0006281">
    <property type="term" value="P:DNA repair"/>
    <property type="evidence" value="ECO:0007669"/>
    <property type="project" value="TreeGrafter"/>
</dbReference>
<sequence length="822" mass="90353">MDLDTITPLPSTSTRGEVPSLDPGPAHPPPAQGDDDISMDWAQAGPVTAGVVPNADNHNDSRVCYGTVIVRSGPHYALSTQDTIVAEVDRATCQALQSLEGLLHVEAIGVIASATVTSGPAGLPKQGIVPLSVNVYGQLSSADRVGDALSAVSAFLQHPFFLEPSCNAYFNPQVFRVGNEIQNLTHLVGLTEKDLRARTISDEVENILASLNDTASSDALASEVTFGLACLVTTLKDHQEKALGFIRQREDDYYWEAARRALQGLLNVQSSSSMPSYSRGGILADVMGLGKTLTMLSTIVSTLDISRQYPFSSILDAGVSRSKATMIVVSSAQVLNVWETEIQKHVKINTLKTCRFHGQGRPTSANDLIDYDVVLTTYATLSAEYKNRGVLHQVEWYRIVLDEAHWIRNQSSTQYKAAVNLQSVRRWCLTGTPIQNSLNDLFSLLSFLDFEPFSSHTIFHREILEPLTQDPRSGASRLRALLRTICLRRDERLLELPEPRFEKVEVRLDGGEKALYGEITSQCKRDIDDAVSSRAKIKKYSILFTAMTRARRMCNHGTFAATPITNHTTTAASPGSEAEQGCDFCNGADKDRLELVMQCDLCSECGRLLPSKGGSRTSAAKRTPRSRGTPSRHDTPYLAGKPDGINTPEMGSSSKIQAVINRLSYTEPGLVFSSWVTTLDLLARQLKIRGVHYLKIDGNVTYSARLRILEEFRTAEVPVLLMTVQTGAVGLNLTAANYVHIIEPQWNPAVEEQAIARAVRMGQRRTVTVIRYVVKSSVEENIVSLQRRKRNLAKFTLDGASEDGASGTLDDLRFVMDLDFKH</sequence>
<dbReference type="EMBL" id="MU854430">
    <property type="protein sequence ID" value="KAK4038402.1"/>
    <property type="molecule type" value="Genomic_DNA"/>
</dbReference>
<feature type="domain" description="Helicase C-terminal" evidence="6">
    <location>
        <begin position="655"/>
        <end position="813"/>
    </location>
</feature>
<evidence type="ECO:0000313" key="7">
    <source>
        <dbReference type="EMBL" id="KAK4038402.1"/>
    </source>
</evidence>
<accession>A0AAN6PCG0</accession>
<feature type="domain" description="Helicase ATP-binding" evidence="5">
    <location>
        <begin position="272"/>
        <end position="451"/>
    </location>
</feature>
<evidence type="ECO:0000256" key="3">
    <source>
        <dbReference type="ARBA" id="ARBA00022840"/>
    </source>
</evidence>
<comment type="caution">
    <text evidence="7">The sequence shown here is derived from an EMBL/GenBank/DDBJ whole genome shotgun (WGS) entry which is preliminary data.</text>
</comment>
<dbReference type="SMART" id="SM00487">
    <property type="entry name" value="DEXDc"/>
    <property type="match status" value="1"/>
</dbReference>
<dbReference type="GO" id="GO:0016787">
    <property type="term" value="F:hydrolase activity"/>
    <property type="evidence" value="ECO:0007669"/>
    <property type="project" value="UniProtKB-KW"/>
</dbReference>
<proteinExistence type="predicted"/>
<dbReference type="Gene3D" id="3.40.50.300">
    <property type="entry name" value="P-loop containing nucleotide triphosphate hydrolases"/>
    <property type="match status" value="1"/>
</dbReference>
<name>A0AAN6PCG0_9PEZI</name>
<evidence type="ECO:0000259" key="6">
    <source>
        <dbReference type="PROSITE" id="PS51194"/>
    </source>
</evidence>
<evidence type="ECO:0000313" key="8">
    <source>
        <dbReference type="Proteomes" id="UP001303115"/>
    </source>
</evidence>
<dbReference type="SMART" id="SM00490">
    <property type="entry name" value="HELICc"/>
    <property type="match status" value="1"/>
</dbReference>
<keyword evidence="2" id="KW-0378">Hydrolase</keyword>
<dbReference type="PROSITE" id="PS51194">
    <property type="entry name" value="HELICASE_CTER"/>
    <property type="match status" value="1"/>
</dbReference>
<dbReference type="InterPro" id="IPR027417">
    <property type="entry name" value="P-loop_NTPase"/>
</dbReference>
<dbReference type="Gene3D" id="3.40.50.10810">
    <property type="entry name" value="Tandem AAA-ATPase domain"/>
    <property type="match status" value="1"/>
</dbReference>
<evidence type="ECO:0000256" key="2">
    <source>
        <dbReference type="ARBA" id="ARBA00022801"/>
    </source>
</evidence>
<organism evidence="7 8">
    <name type="scientific">Parachaetomium inaequale</name>
    <dbReference type="NCBI Taxonomy" id="2588326"/>
    <lineage>
        <taxon>Eukaryota</taxon>
        <taxon>Fungi</taxon>
        <taxon>Dikarya</taxon>
        <taxon>Ascomycota</taxon>
        <taxon>Pezizomycotina</taxon>
        <taxon>Sordariomycetes</taxon>
        <taxon>Sordariomycetidae</taxon>
        <taxon>Sordariales</taxon>
        <taxon>Chaetomiaceae</taxon>
        <taxon>Parachaetomium</taxon>
    </lineage>
</organism>
<keyword evidence="8" id="KW-1185">Reference proteome</keyword>
<gene>
    <name evidence="7" type="ORF">C8A01DRAFT_47971</name>
</gene>
<dbReference type="CDD" id="cd18008">
    <property type="entry name" value="DEXDc_SHPRH-like"/>
    <property type="match status" value="1"/>
</dbReference>
<evidence type="ECO:0000256" key="1">
    <source>
        <dbReference type="ARBA" id="ARBA00022741"/>
    </source>
</evidence>
<protein>
    <submittedName>
        <fullName evidence="7">SNF2 family N-terminal domain-containing protein</fullName>
    </submittedName>
</protein>
<dbReference type="SUPFAM" id="SSF52540">
    <property type="entry name" value="P-loop containing nucleoside triphosphate hydrolases"/>
    <property type="match status" value="2"/>
</dbReference>
<dbReference type="InterPro" id="IPR001650">
    <property type="entry name" value="Helicase_C-like"/>
</dbReference>
<dbReference type="InterPro" id="IPR050628">
    <property type="entry name" value="SNF2_RAD54_helicase_TF"/>
</dbReference>
<dbReference type="Pfam" id="PF00176">
    <property type="entry name" value="SNF2-rel_dom"/>
    <property type="match status" value="1"/>
</dbReference>
<dbReference type="PROSITE" id="PS51192">
    <property type="entry name" value="HELICASE_ATP_BIND_1"/>
    <property type="match status" value="1"/>
</dbReference>
<dbReference type="InterPro" id="IPR038718">
    <property type="entry name" value="SNF2-like_sf"/>
</dbReference>
<dbReference type="GO" id="GO:0008094">
    <property type="term" value="F:ATP-dependent activity, acting on DNA"/>
    <property type="evidence" value="ECO:0007669"/>
    <property type="project" value="TreeGrafter"/>
</dbReference>
<dbReference type="PANTHER" id="PTHR45626">
    <property type="entry name" value="TRANSCRIPTION TERMINATION FACTOR 2-RELATED"/>
    <property type="match status" value="1"/>
</dbReference>
<dbReference type="InterPro" id="IPR014001">
    <property type="entry name" value="Helicase_ATP-bd"/>
</dbReference>
<feature type="region of interest" description="Disordered" evidence="4">
    <location>
        <begin position="1"/>
        <end position="39"/>
    </location>
</feature>
<keyword evidence="3" id="KW-0067">ATP-binding</keyword>
<dbReference type="InterPro" id="IPR049730">
    <property type="entry name" value="SNF2/RAD54-like_C"/>
</dbReference>
<dbReference type="PANTHER" id="PTHR45626:SF22">
    <property type="entry name" value="DNA REPAIR PROTEIN RAD5"/>
    <property type="match status" value="1"/>
</dbReference>
<feature type="region of interest" description="Disordered" evidence="4">
    <location>
        <begin position="612"/>
        <end position="651"/>
    </location>
</feature>
<dbReference type="Proteomes" id="UP001303115">
    <property type="component" value="Unassembled WGS sequence"/>
</dbReference>
<evidence type="ECO:0000259" key="5">
    <source>
        <dbReference type="PROSITE" id="PS51192"/>
    </source>
</evidence>